<reference evidence="1 2" key="1">
    <citation type="submission" date="2020-04" db="EMBL/GenBank/DDBJ databases">
        <title>Plant Genome Project.</title>
        <authorList>
            <person name="Zhang R.-G."/>
        </authorList>
    </citation>
    <scope>NUCLEOTIDE SEQUENCE [LARGE SCALE GENOMIC DNA]</scope>
    <source>
        <strain evidence="1">YNK0</strain>
        <tissue evidence="1">Leaf</tissue>
    </source>
</reference>
<sequence length="236" mass="25417">MGEGREGDWDAGIGITHSVRSVIDVSSLGFLSTPKLLPIPNGLHRIGDWICTGCSNNNYASREKCGQPKEVAAMPAIAMPRASLQTYSHYFARVHGGPGLKMDIGLTGNAALQQSLPPNSNWPFGGTGKYGLQSASSWPLGASNNAVYHMQISFFWFRKDGVMAIGFATVVSITTLLMHRQQQSFQGFEQMAGCSNDQTPGIYAPYPSGSSAKAQNLQAHMQIPHMTRMPTLLGKG</sequence>
<accession>A0A834YGT1</accession>
<dbReference type="OrthoDB" id="1878647at2759"/>
<evidence type="ECO:0000313" key="2">
    <source>
        <dbReference type="Proteomes" id="UP000655225"/>
    </source>
</evidence>
<name>A0A834YGT1_TETSI</name>
<comment type="caution">
    <text evidence="1">The sequence shown here is derived from an EMBL/GenBank/DDBJ whole genome shotgun (WGS) entry which is preliminary data.</text>
</comment>
<dbReference type="InterPro" id="IPR036443">
    <property type="entry name" value="Znf_RanBP2_sf"/>
</dbReference>
<protein>
    <recommendedName>
        <fullName evidence="3">RanBP2-type domain-containing protein</fullName>
    </recommendedName>
</protein>
<gene>
    <name evidence="1" type="ORF">HHK36_026384</name>
</gene>
<dbReference type="EMBL" id="JABCRI010000020">
    <property type="protein sequence ID" value="KAF8387730.1"/>
    <property type="molecule type" value="Genomic_DNA"/>
</dbReference>
<keyword evidence="2" id="KW-1185">Reference proteome</keyword>
<proteinExistence type="predicted"/>
<dbReference type="Proteomes" id="UP000655225">
    <property type="component" value="Unassembled WGS sequence"/>
</dbReference>
<evidence type="ECO:0008006" key="3">
    <source>
        <dbReference type="Google" id="ProtNLM"/>
    </source>
</evidence>
<evidence type="ECO:0000313" key="1">
    <source>
        <dbReference type="EMBL" id="KAF8387730.1"/>
    </source>
</evidence>
<dbReference type="Gene3D" id="4.10.1060.10">
    <property type="entry name" value="Zinc finger, RanBP2-type"/>
    <property type="match status" value="1"/>
</dbReference>
<organism evidence="1 2">
    <name type="scientific">Tetracentron sinense</name>
    <name type="common">Spur-leaf</name>
    <dbReference type="NCBI Taxonomy" id="13715"/>
    <lineage>
        <taxon>Eukaryota</taxon>
        <taxon>Viridiplantae</taxon>
        <taxon>Streptophyta</taxon>
        <taxon>Embryophyta</taxon>
        <taxon>Tracheophyta</taxon>
        <taxon>Spermatophyta</taxon>
        <taxon>Magnoliopsida</taxon>
        <taxon>Trochodendrales</taxon>
        <taxon>Trochodendraceae</taxon>
        <taxon>Tetracentron</taxon>
    </lineage>
</organism>
<dbReference type="SUPFAM" id="SSF90209">
    <property type="entry name" value="Ran binding protein zinc finger-like"/>
    <property type="match status" value="1"/>
</dbReference>
<dbReference type="AlphaFoldDB" id="A0A834YGT1"/>